<keyword evidence="2" id="KW-0732">Signal</keyword>
<dbReference type="PANTHER" id="PTHR42058:SF1">
    <property type="entry name" value="G-PROTEIN COUPLED RECEPTORS FAMILY 2 PROFILE 2 DOMAIN-CONTAINING PROTEIN"/>
    <property type="match status" value="1"/>
</dbReference>
<name>A0A915ZA11_9GLOM</name>
<dbReference type="VEuPathDB" id="FungiDB:RhiirFUN_009500"/>
<feature type="transmembrane region" description="Helical" evidence="1">
    <location>
        <begin position="298"/>
        <end position="318"/>
    </location>
</feature>
<organism evidence="3 4">
    <name type="scientific">Rhizophagus irregularis</name>
    <dbReference type="NCBI Taxonomy" id="588596"/>
    <lineage>
        <taxon>Eukaryota</taxon>
        <taxon>Fungi</taxon>
        <taxon>Fungi incertae sedis</taxon>
        <taxon>Mucoromycota</taxon>
        <taxon>Glomeromycotina</taxon>
        <taxon>Glomeromycetes</taxon>
        <taxon>Glomerales</taxon>
        <taxon>Glomeraceae</taxon>
        <taxon>Rhizophagus</taxon>
    </lineage>
</organism>
<feature type="transmembrane region" description="Helical" evidence="1">
    <location>
        <begin position="112"/>
        <end position="132"/>
    </location>
</feature>
<dbReference type="Proteomes" id="UP000684084">
    <property type="component" value="Unassembled WGS sequence"/>
</dbReference>
<keyword evidence="1" id="KW-0472">Membrane</keyword>
<sequence>MKSTKNSWLIIISMLIHSVLAQIDPISIISKDNCPSPLIARDPNGHIDESQNCVNNCCLACPFPNNFYEEGKLDFIYKSFAILGIISFFLMILLCIFFIVLPSQKKNHLAKLMLFPLALSVMCFEGAEFFTINQKQSQCVDAITPADSRNNTYCAVQAFFTLAGSCAIACYSSLLMTHLHLVSVWRVDFITKKIIGFHALIFGGSLAAFIIPYLTNNIQSSNICFISLDSAPAYFYFLFFIYIAFAAHLTTFIYMAHITIKSNRRYSVASTISKRTTIIEAQRQLNHLHAVFKMQWRALLGALLMLIIYVLNWHFYIFGLRVLAESTLTSEWIIKWVLCLKDQGSQSICANIIKEYIPSYSYIITLLFFNRTAGILIFIIFAAKKSVVLEVYDLIRGKNPREMNPNLSFVETEIPGGRGSSSISAHRLTRLSFYVNNKNVGDNVSNTTESATLAPSDRTSVSISKMENNMNKDERTSITFSPTSRYSEPSSNVLRDSIQLLSTLPEQSILRR</sequence>
<dbReference type="VEuPathDB" id="FungiDB:RhiirFUN_009501"/>
<evidence type="ECO:0000256" key="2">
    <source>
        <dbReference type="SAM" id="SignalP"/>
    </source>
</evidence>
<evidence type="ECO:0008006" key="5">
    <source>
        <dbReference type="Google" id="ProtNLM"/>
    </source>
</evidence>
<feature type="chain" id="PRO_5036835168" description="G-protein coupled receptors family 2 profile 2 domain-containing protein" evidence="2">
    <location>
        <begin position="22"/>
        <end position="512"/>
    </location>
</feature>
<dbReference type="OrthoDB" id="26203at2759"/>
<dbReference type="PANTHER" id="PTHR42058">
    <property type="entry name" value="G_PROTEIN_RECEP_F2_4 DOMAIN-CONTAINING PROTEIN"/>
    <property type="match status" value="1"/>
</dbReference>
<evidence type="ECO:0000256" key="1">
    <source>
        <dbReference type="SAM" id="Phobius"/>
    </source>
</evidence>
<comment type="caution">
    <text evidence="3">The sequence shown here is derived from an EMBL/GenBank/DDBJ whole genome shotgun (WGS) entry which is preliminary data.</text>
</comment>
<keyword evidence="1" id="KW-1133">Transmembrane helix</keyword>
<reference evidence="3" key="1">
    <citation type="submission" date="2020-05" db="EMBL/GenBank/DDBJ databases">
        <authorList>
            <person name="Rincon C."/>
            <person name="Sanders R I."/>
            <person name="Robbins C."/>
            <person name="Chaturvedi A."/>
        </authorList>
    </citation>
    <scope>NUCLEOTIDE SEQUENCE</scope>
    <source>
        <strain evidence="3">CHB12</strain>
    </source>
</reference>
<dbReference type="AlphaFoldDB" id="A0A915ZA11"/>
<keyword evidence="1" id="KW-0812">Transmembrane</keyword>
<dbReference type="InterPro" id="IPR053247">
    <property type="entry name" value="GPCR_GPR1/git3-like"/>
</dbReference>
<dbReference type="EMBL" id="CAGKOT010000025">
    <property type="protein sequence ID" value="CAB5368259.1"/>
    <property type="molecule type" value="Genomic_DNA"/>
</dbReference>
<feature type="signal peptide" evidence="2">
    <location>
        <begin position="1"/>
        <end position="21"/>
    </location>
</feature>
<gene>
    <name evidence="3" type="ORF">CHRIB12_LOCUS11656</name>
</gene>
<evidence type="ECO:0000313" key="4">
    <source>
        <dbReference type="Proteomes" id="UP000684084"/>
    </source>
</evidence>
<proteinExistence type="predicted"/>
<feature type="transmembrane region" description="Helical" evidence="1">
    <location>
        <begin position="194"/>
        <end position="214"/>
    </location>
</feature>
<feature type="transmembrane region" description="Helical" evidence="1">
    <location>
        <begin position="158"/>
        <end position="182"/>
    </location>
</feature>
<feature type="transmembrane region" description="Helical" evidence="1">
    <location>
        <begin position="234"/>
        <end position="256"/>
    </location>
</feature>
<feature type="transmembrane region" description="Helical" evidence="1">
    <location>
        <begin position="75"/>
        <end position="100"/>
    </location>
</feature>
<protein>
    <recommendedName>
        <fullName evidence="5">G-protein coupled receptors family 2 profile 2 domain-containing protein</fullName>
    </recommendedName>
</protein>
<accession>A0A915ZA11</accession>
<evidence type="ECO:0000313" key="3">
    <source>
        <dbReference type="EMBL" id="CAB5368259.1"/>
    </source>
</evidence>
<feature type="transmembrane region" description="Helical" evidence="1">
    <location>
        <begin position="360"/>
        <end position="383"/>
    </location>
</feature>